<comment type="caution">
    <text evidence="4">The sequence shown here is derived from an EMBL/GenBank/DDBJ whole genome shotgun (WGS) entry which is preliminary data.</text>
</comment>
<dbReference type="Proteomes" id="UP000766486">
    <property type="component" value="Unassembled WGS sequence"/>
</dbReference>
<keyword evidence="5" id="KW-1185">Reference proteome</keyword>
<keyword evidence="1" id="KW-0521">NADP</keyword>
<protein>
    <recommendedName>
        <fullName evidence="3">NmrA-like domain-containing protein</fullName>
    </recommendedName>
</protein>
<dbReference type="SUPFAM" id="SSF51735">
    <property type="entry name" value="NAD(P)-binding Rossmann-fold domains"/>
    <property type="match status" value="1"/>
</dbReference>
<dbReference type="PANTHER" id="PTHR47706">
    <property type="entry name" value="NMRA-LIKE FAMILY PROTEIN"/>
    <property type="match status" value="1"/>
</dbReference>
<sequence length="330" mass="36843">MSTTSVKIAIAGASGETGLSILNELLKRKDEFTVTALVRPSSVEKPQVQDIKEKGANVIGIDLDTPLNELVKSLQGQQIVISCVIPFASDLEIKLADAAKAAGVERFIPSFFGPVCPPKGVLVLRETKEDVLNHIKKIHLPYTVIDVGWWYQGTLPRLSSGKIDYMIRFPITHIYGDGNHPSALTDLRDIGPYVSRIVKDTRTLNRYVFVYNEIWTQEQVFSLLEQASGEKIEREYLAREAVEAAIGSAGEEYAKEKSTENFLGLAINQYANTVWLRGDNLPKTADYLGYLDGKDLYPDVSYRNFETFVKEGLEGKGKKTYEGRKLAFEK</sequence>
<evidence type="ECO:0000313" key="5">
    <source>
        <dbReference type="Proteomes" id="UP000766486"/>
    </source>
</evidence>
<reference evidence="4 5" key="1">
    <citation type="submission" date="2019-06" db="EMBL/GenBank/DDBJ databases">
        <authorList>
            <person name="Broberg M."/>
        </authorList>
    </citation>
    <scope>NUCLEOTIDE SEQUENCE [LARGE SCALE GENOMIC DNA]</scope>
</reference>
<dbReference type="InterPro" id="IPR045312">
    <property type="entry name" value="PCBER-like"/>
</dbReference>
<evidence type="ECO:0000256" key="2">
    <source>
        <dbReference type="ARBA" id="ARBA00023002"/>
    </source>
</evidence>
<gene>
    <name evidence="4" type="ORF">CLO192961_LOCUS194053</name>
</gene>
<organism evidence="4 5">
    <name type="scientific">Bionectria ochroleuca</name>
    <name type="common">Gliocladium roseum</name>
    <dbReference type="NCBI Taxonomy" id="29856"/>
    <lineage>
        <taxon>Eukaryota</taxon>
        <taxon>Fungi</taxon>
        <taxon>Dikarya</taxon>
        <taxon>Ascomycota</taxon>
        <taxon>Pezizomycotina</taxon>
        <taxon>Sordariomycetes</taxon>
        <taxon>Hypocreomycetidae</taxon>
        <taxon>Hypocreales</taxon>
        <taxon>Bionectriaceae</taxon>
        <taxon>Clonostachys</taxon>
    </lineage>
</organism>
<dbReference type="InterPro" id="IPR051609">
    <property type="entry name" value="NmrA/Isoflavone_reductase-like"/>
</dbReference>
<dbReference type="EMBL" id="CABFNS010000755">
    <property type="protein sequence ID" value="VUC26703.1"/>
    <property type="molecule type" value="Genomic_DNA"/>
</dbReference>
<dbReference type="Gene3D" id="3.90.25.10">
    <property type="entry name" value="UDP-galactose 4-epimerase, domain 1"/>
    <property type="match status" value="1"/>
</dbReference>
<evidence type="ECO:0000259" key="3">
    <source>
        <dbReference type="Pfam" id="PF05368"/>
    </source>
</evidence>
<proteinExistence type="predicted"/>
<dbReference type="Pfam" id="PF05368">
    <property type="entry name" value="NmrA"/>
    <property type="match status" value="1"/>
</dbReference>
<name>A0ABY6U915_BIOOC</name>
<dbReference type="InterPro" id="IPR008030">
    <property type="entry name" value="NmrA-like"/>
</dbReference>
<accession>A0ABY6U915</accession>
<dbReference type="Gene3D" id="3.40.50.720">
    <property type="entry name" value="NAD(P)-binding Rossmann-like Domain"/>
    <property type="match status" value="1"/>
</dbReference>
<dbReference type="PANTHER" id="PTHR47706:SF9">
    <property type="entry name" value="NMRA-LIKE DOMAIN-CONTAINING PROTEIN-RELATED"/>
    <property type="match status" value="1"/>
</dbReference>
<evidence type="ECO:0000256" key="1">
    <source>
        <dbReference type="ARBA" id="ARBA00022857"/>
    </source>
</evidence>
<dbReference type="InterPro" id="IPR036291">
    <property type="entry name" value="NAD(P)-bd_dom_sf"/>
</dbReference>
<evidence type="ECO:0000313" key="4">
    <source>
        <dbReference type="EMBL" id="VUC26703.1"/>
    </source>
</evidence>
<dbReference type="CDD" id="cd05259">
    <property type="entry name" value="PCBER_SDR_a"/>
    <property type="match status" value="1"/>
</dbReference>
<keyword evidence="2" id="KW-0560">Oxidoreductase</keyword>
<feature type="domain" description="NmrA-like" evidence="3">
    <location>
        <begin position="7"/>
        <end position="256"/>
    </location>
</feature>